<comment type="caution">
    <text evidence="3">The sequence shown here is derived from an EMBL/GenBank/DDBJ whole genome shotgun (WGS) entry which is preliminary data.</text>
</comment>
<dbReference type="EMBL" id="BAABJP010000063">
    <property type="protein sequence ID" value="GAA5175071.1"/>
    <property type="molecule type" value="Genomic_DNA"/>
</dbReference>
<gene>
    <name evidence="3" type="ORF">GCM10023321_80320</name>
</gene>
<evidence type="ECO:0000313" key="4">
    <source>
        <dbReference type="Proteomes" id="UP001428817"/>
    </source>
</evidence>
<dbReference type="RefSeq" id="WP_345703535.1">
    <property type="nucleotide sequence ID" value="NZ_BAABJP010000063.1"/>
</dbReference>
<proteinExistence type="inferred from homology"/>
<dbReference type="SUPFAM" id="SSF53474">
    <property type="entry name" value="alpha/beta-Hydrolases"/>
    <property type="match status" value="1"/>
</dbReference>
<dbReference type="PANTHER" id="PTHR21661:SF35">
    <property type="entry name" value="EPOXIDE HYDROLASE"/>
    <property type="match status" value="1"/>
</dbReference>
<dbReference type="Proteomes" id="UP001428817">
    <property type="component" value="Unassembled WGS sequence"/>
</dbReference>
<evidence type="ECO:0000313" key="3">
    <source>
        <dbReference type="EMBL" id="GAA5175071.1"/>
    </source>
</evidence>
<accession>A0ABP9RDA3</accession>
<comment type="similarity">
    <text evidence="1">Belongs to the peptidase S33 family.</text>
</comment>
<keyword evidence="4" id="KW-1185">Reference proteome</keyword>
<reference evidence="4" key="1">
    <citation type="journal article" date="2019" name="Int. J. Syst. Evol. Microbiol.">
        <title>The Global Catalogue of Microorganisms (GCM) 10K type strain sequencing project: providing services to taxonomists for standard genome sequencing and annotation.</title>
        <authorList>
            <consortium name="The Broad Institute Genomics Platform"/>
            <consortium name="The Broad Institute Genome Sequencing Center for Infectious Disease"/>
            <person name="Wu L."/>
            <person name="Ma J."/>
        </authorList>
    </citation>
    <scope>NUCLEOTIDE SEQUENCE [LARGE SCALE GENOMIC DNA]</scope>
    <source>
        <strain evidence="4">JCM 18303</strain>
    </source>
</reference>
<dbReference type="PANTHER" id="PTHR21661">
    <property type="entry name" value="EPOXIDE HYDROLASE 1-RELATED"/>
    <property type="match status" value="1"/>
</dbReference>
<evidence type="ECO:0000256" key="2">
    <source>
        <dbReference type="ARBA" id="ARBA00022801"/>
    </source>
</evidence>
<protein>
    <submittedName>
        <fullName evidence="3">Uncharacterized protein</fullName>
    </submittedName>
</protein>
<dbReference type="InterPro" id="IPR029058">
    <property type="entry name" value="AB_hydrolase_fold"/>
</dbReference>
<dbReference type="Gene3D" id="3.40.50.1820">
    <property type="entry name" value="alpha/beta hydrolase"/>
    <property type="match status" value="1"/>
</dbReference>
<keyword evidence="2" id="KW-0378">Hydrolase</keyword>
<sequence length="133" mass="14129">MVIPSHPGTGLSGPTTQAGWGVDRTSRAYATLMASLGYDRYLVQGGDHGAVLAPHLGRVDPAHVIGIHVNAATIGFIPMGPVDEPTLAGLTPVEQRRLAAIGNFLTDGNGYNVIQSTRPQTIGYGWRTRRPRC</sequence>
<evidence type="ECO:0000256" key="1">
    <source>
        <dbReference type="ARBA" id="ARBA00010088"/>
    </source>
</evidence>
<name>A0ABP9RDA3_9PSEU</name>
<organism evidence="3 4">
    <name type="scientific">Pseudonocardia eucalypti</name>
    <dbReference type="NCBI Taxonomy" id="648755"/>
    <lineage>
        <taxon>Bacteria</taxon>
        <taxon>Bacillati</taxon>
        <taxon>Actinomycetota</taxon>
        <taxon>Actinomycetes</taxon>
        <taxon>Pseudonocardiales</taxon>
        <taxon>Pseudonocardiaceae</taxon>
        <taxon>Pseudonocardia</taxon>
    </lineage>
</organism>